<dbReference type="Proteomes" id="UP000499080">
    <property type="component" value="Unassembled WGS sequence"/>
</dbReference>
<name>A0A4Y2UZQ6_ARAVE</name>
<accession>A0A4Y2UZQ6</accession>
<keyword evidence="2" id="KW-1185">Reference proteome</keyword>
<sequence>MRRSCICYPSTRCVQHVCLHTGNLLTLLGRRPGIHVLSEDNAHCGARWHRRLDNVPSQAKCCHVVFTGILLRTLQEENRISGQLCSRHASVRLDRGNRSMGLCLLKSAQLDVNGAQLHFMSLQQATSKGEKLVAEVGRSVNP</sequence>
<comment type="caution">
    <text evidence="1">The sequence shown here is derived from an EMBL/GenBank/DDBJ whole genome shotgun (WGS) entry which is preliminary data.</text>
</comment>
<reference evidence="1 2" key="1">
    <citation type="journal article" date="2019" name="Sci. Rep.">
        <title>Orb-weaving spider Araneus ventricosus genome elucidates the spidroin gene catalogue.</title>
        <authorList>
            <person name="Kono N."/>
            <person name="Nakamura H."/>
            <person name="Ohtoshi R."/>
            <person name="Moran D.A.P."/>
            <person name="Shinohara A."/>
            <person name="Yoshida Y."/>
            <person name="Fujiwara M."/>
            <person name="Mori M."/>
            <person name="Tomita M."/>
            <person name="Arakawa K."/>
        </authorList>
    </citation>
    <scope>NUCLEOTIDE SEQUENCE [LARGE SCALE GENOMIC DNA]</scope>
</reference>
<protein>
    <submittedName>
        <fullName evidence="1">Uncharacterized protein</fullName>
    </submittedName>
</protein>
<organism evidence="1 2">
    <name type="scientific">Araneus ventricosus</name>
    <name type="common">Orbweaver spider</name>
    <name type="synonym">Epeira ventricosa</name>
    <dbReference type="NCBI Taxonomy" id="182803"/>
    <lineage>
        <taxon>Eukaryota</taxon>
        <taxon>Metazoa</taxon>
        <taxon>Ecdysozoa</taxon>
        <taxon>Arthropoda</taxon>
        <taxon>Chelicerata</taxon>
        <taxon>Arachnida</taxon>
        <taxon>Araneae</taxon>
        <taxon>Araneomorphae</taxon>
        <taxon>Entelegynae</taxon>
        <taxon>Araneoidea</taxon>
        <taxon>Araneidae</taxon>
        <taxon>Araneus</taxon>
    </lineage>
</organism>
<gene>
    <name evidence="1" type="ORF">AVEN_258868_1</name>
</gene>
<evidence type="ECO:0000313" key="1">
    <source>
        <dbReference type="EMBL" id="GBO18459.1"/>
    </source>
</evidence>
<proteinExistence type="predicted"/>
<evidence type="ECO:0000313" key="2">
    <source>
        <dbReference type="Proteomes" id="UP000499080"/>
    </source>
</evidence>
<dbReference type="AlphaFoldDB" id="A0A4Y2UZQ6"/>
<dbReference type="EMBL" id="BGPR01042084">
    <property type="protein sequence ID" value="GBO18459.1"/>
    <property type="molecule type" value="Genomic_DNA"/>
</dbReference>